<comment type="caution">
    <text evidence="1">The sequence shown here is derived from an EMBL/GenBank/DDBJ whole genome shotgun (WGS) entry which is preliminary data.</text>
</comment>
<accession>A0A2V4AMC4</accession>
<sequence length="73" mass="8079">MTSMVATVDRIQAKATEFRPTKALLTLLAAPLFVLGFLAYTVYRVARLIVSWLWAATIVGWEAAAEARPERSP</sequence>
<gene>
    <name evidence="1" type="ORF">BAY60_27085</name>
</gene>
<protein>
    <submittedName>
        <fullName evidence="1">Uncharacterized protein</fullName>
    </submittedName>
</protein>
<reference evidence="1 2" key="1">
    <citation type="submission" date="2016-07" db="EMBL/GenBank/DDBJ databases">
        <title>Draft genome sequence of Prauserella muralis DSM 45305, isolated from a mould-covered wall in an indoor environment.</title>
        <authorList>
            <person name="Ruckert C."/>
            <person name="Albersmeier A."/>
            <person name="Jiang C.-L."/>
            <person name="Jiang Y."/>
            <person name="Kalinowski J."/>
            <person name="Schneider O."/>
            <person name="Winkler A."/>
            <person name="Zotchev S.B."/>
        </authorList>
    </citation>
    <scope>NUCLEOTIDE SEQUENCE [LARGE SCALE GENOMIC DNA]</scope>
    <source>
        <strain evidence="1 2">DSM 45305</strain>
    </source>
</reference>
<dbReference type="AlphaFoldDB" id="A0A2V4AMC4"/>
<keyword evidence="2" id="KW-1185">Reference proteome</keyword>
<dbReference type="EMBL" id="MASW01000006">
    <property type="protein sequence ID" value="PXY21134.1"/>
    <property type="molecule type" value="Genomic_DNA"/>
</dbReference>
<dbReference type="RefSeq" id="WP_112284377.1">
    <property type="nucleotide sequence ID" value="NZ_MASW01000006.1"/>
</dbReference>
<dbReference type="Proteomes" id="UP000249915">
    <property type="component" value="Unassembled WGS sequence"/>
</dbReference>
<evidence type="ECO:0000313" key="2">
    <source>
        <dbReference type="Proteomes" id="UP000249915"/>
    </source>
</evidence>
<evidence type="ECO:0000313" key="1">
    <source>
        <dbReference type="EMBL" id="PXY21134.1"/>
    </source>
</evidence>
<proteinExistence type="predicted"/>
<organism evidence="1 2">
    <name type="scientific">Prauserella muralis</name>
    <dbReference type="NCBI Taxonomy" id="588067"/>
    <lineage>
        <taxon>Bacteria</taxon>
        <taxon>Bacillati</taxon>
        <taxon>Actinomycetota</taxon>
        <taxon>Actinomycetes</taxon>
        <taxon>Pseudonocardiales</taxon>
        <taxon>Pseudonocardiaceae</taxon>
        <taxon>Prauserella</taxon>
    </lineage>
</organism>
<name>A0A2V4AMC4_9PSEU</name>